<evidence type="ECO:0000256" key="1">
    <source>
        <dbReference type="SAM" id="Phobius"/>
    </source>
</evidence>
<keyword evidence="1" id="KW-0812">Transmembrane</keyword>
<gene>
    <name evidence="2" type="ORF">NNL38_22360</name>
</gene>
<feature type="transmembrane region" description="Helical" evidence="1">
    <location>
        <begin position="61"/>
        <end position="78"/>
    </location>
</feature>
<dbReference type="Proteomes" id="UP001057998">
    <property type="component" value="Chromosome 2"/>
</dbReference>
<evidence type="ECO:0000313" key="2">
    <source>
        <dbReference type="EMBL" id="UTV29754.1"/>
    </source>
</evidence>
<accession>A0ABY5GM11</accession>
<reference evidence="2" key="1">
    <citation type="submission" date="2022-07" db="EMBL/GenBank/DDBJ databases">
        <title>Genome sequencing of Photobacterium atrarenae GJH2-4.</title>
        <authorList>
            <person name="Park S.-J."/>
        </authorList>
    </citation>
    <scope>NUCLEOTIDE SEQUENCE</scope>
    <source>
        <strain evidence="2">GJH2-4</strain>
    </source>
</reference>
<dbReference type="EMBL" id="CP101509">
    <property type="protein sequence ID" value="UTV29754.1"/>
    <property type="molecule type" value="Genomic_DNA"/>
</dbReference>
<protein>
    <submittedName>
        <fullName evidence="2">Uncharacterized protein</fullName>
    </submittedName>
</protein>
<feature type="transmembrane region" description="Helical" evidence="1">
    <location>
        <begin position="6"/>
        <end position="25"/>
    </location>
</feature>
<sequence length="112" mass="12796">MVQQELLVTFALIWLGLSVGSFMLFQRGEDAARKRRLWPAYTIFSNTVIGAMLIYMQPPTLMLLGLLAFMVPLTWLTIRATKFCSRCARATRTPFFLKPATKCSHCQKSFND</sequence>
<keyword evidence="3" id="KW-1185">Reference proteome</keyword>
<organism evidence="2 3">
    <name type="scientific">Photobacterium atrarenae</name>
    <dbReference type="NCBI Taxonomy" id="865757"/>
    <lineage>
        <taxon>Bacteria</taxon>
        <taxon>Pseudomonadati</taxon>
        <taxon>Pseudomonadota</taxon>
        <taxon>Gammaproteobacteria</taxon>
        <taxon>Vibrionales</taxon>
        <taxon>Vibrionaceae</taxon>
        <taxon>Photobacterium</taxon>
    </lineage>
</organism>
<feature type="transmembrane region" description="Helical" evidence="1">
    <location>
        <begin position="37"/>
        <end position="55"/>
    </location>
</feature>
<keyword evidence="1" id="KW-0472">Membrane</keyword>
<proteinExistence type="predicted"/>
<dbReference type="RefSeq" id="WP_255391074.1">
    <property type="nucleotide sequence ID" value="NZ_CP101509.1"/>
</dbReference>
<evidence type="ECO:0000313" key="3">
    <source>
        <dbReference type="Proteomes" id="UP001057998"/>
    </source>
</evidence>
<keyword evidence="1" id="KW-1133">Transmembrane helix</keyword>
<name>A0ABY5GM11_9GAMM</name>